<dbReference type="OrthoDB" id="283946at2"/>
<keyword evidence="2" id="KW-1133">Transmembrane helix</keyword>
<keyword evidence="2" id="KW-0812">Transmembrane</keyword>
<feature type="transmembrane region" description="Helical" evidence="2">
    <location>
        <begin position="276"/>
        <end position="296"/>
    </location>
</feature>
<dbReference type="Proteomes" id="UP000320386">
    <property type="component" value="Chromosome"/>
</dbReference>
<accession>A0A518BXI7</accession>
<evidence type="ECO:0000313" key="4">
    <source>
        <dbReference type="Proteomes" id="UP000320386"/>
    </source>
</evidence>
<name>A0A518BXI7_9BACT</name>
<feature type="transmembrane region" description="Helical" evidence="2">
    <location>
        <begin position="233"/>
        <end position="256"/>
    </location>
</feature>
<gene>
    <name evidence="3" type="ORF">Pan265_15430</name>
</gene>
<sequence length="299" mass="30491">MAKMFYTLEEAAEKLGVNEDRIKEMASEGQIQQFRDRDKLMFKRDQVDSMANTTDLDEGGEASEASGGPLSLADSTADTFELADSGADAPSPAEDSGVEGMSVFEEDEVKEADPLAGTQVTGSDLDDDLQLEQVGSSAGSGLLDLTNESDDTSLGAELLDEIYPGGGSPGDTSVQTTTDSGIFGASSSGSAPAIGGDTGTFTDLGEVSAVEAGTPIETLAPVSSGGSTTGDKFLGGSLLGVVVALIVMMLVILPAWSGSASVVTDSMASSPMYYGIWVGGLVVVWLICGVLGLVLGGRD</sequence>
<reference evidence="3 4" key="1">
    <citation type="submission" date="2019-02" db="EMBL/GenBank/DDBJ databases">
        <title>Deep-cultivation of Planctomycetes and their phenomic and genomic characterization uncovers novel biology.</title>
        <authorList>
            <person name="Wiegand S."/>
            <person name="Jogler M."/>
            <person name="Boedeker C."/>
            <person name="Pinto D."/>
            <person name="Vollmers J."/>
            <person name="Rivas-Marin E."/>
            <person name="Kohn T."/>
            <person name="Peeters S.H."/>
            <person name="Heuer A."/>
            <person name="Rast P."/>
            <person name="Oberbeckmann S."/>
            <person name="Bunk B."/>
            <person name="Jeske O."/>
            <person name="Meyerdierks A."/>
            <person name="Storesund J.E."/>
            <person name="Kallscheuer N."/>
            <person name="Luecker S."/>
            <person name="Lage O.M."/>
            <person name="Pohl T."/>
            <person name="Merkel B.J."/>
            <person name="Hornburger P."/>
            <person name="Mueller R.-W."/>
            <person name="Bruemmer F."/>
            <person name="Labrenz M."/>
            <person name="Spormann A.M."/>
            <person name="Op den Camp H."/>
            <person name="Overmann J."/>
            <person name="Amann R."/>
            <person name="Jetten M.S.M."/>
            <person name="Mascher T."/>
            <person name="Medema M.H."/>
            <person name="Devos D.P."/>
            <person name="Kaster A.-K."/>
            <person name="Ovreas L."/>
            <person name="Rohde M."/>
            <person name="Galperin M.Y."/>
            <person name="Jogler C."/>
        </authorList>
    </citation>
    <scope>NUCLEOTIDE SEQUENCE [LARGE SCALE GENOMIC DNA]</scope>
    <source>
        <strain evidence="3 4">Pan265</strain>
    </source>
</reference>
<dbReference type="RefSeq" id="WP_145445877.1">
    <property type="nucleotide sequence ID" value="NZ_CP036280.1"/>
</dbReference>
<keyword evidence="4" id="KW-1185">Reference proteome</keyword>
<evidence type="ECO:0000313" key="3">
    <source>
        <dbReference type="EMBL" id="QDU71691.1"/>
    </source>
</evidence>
<proteinExistence type="predicted"/>
<dbReference type="EMBL" id="CP036280">
    <property type="protein sequence ID" value="QDU71691.1"/>
    <property type="molecule type" value="Genomic_DNA"/>
</dbReference>
<protein>
    <submittedName>
        <fullName evidence="3">Helix-turn-helix domain protein</fullName>
    </submittedName>
</protein>
<dbReference type="KEGG" id="mcad:Pan265_15430"/>
<feature type="region of interest" description="Disordered" evidence="1">
    <location>
        <begin position="45"/>
        <end position="98"/>
    </location>
</feature>
<organism evidence="3 4">
    <name type="scientific">Mucisphaera calidilacus</name>
    <dbReference type="NCBI Taxonomy" id="2527982"/>
    <lineage>
        <taxon>Bacteria</taxon>
        <taxon>Pseudomonadati</taxon>
        <taxon>Planctomycetota</taxon>
        <taxon>Phycisphaerae</taxon>
        <taxon>Phycisphaerales</taxon>
        <taxon>Phycisphaeraceae</taxon>
        <taxon>Mucisphaera</taxon>
    </lineage>
</organism>
<evidence type="ECO:0000256" key="1">
    <source>
        <dbReference type="SAM" id="MobiDB-lite"/>
    </source>
</evidence>
<keyword evidence="2" id="KW-0472">Membrane</keyword>
<evidence type="ECO:0000256" key="2">
    <source>
        <dbReference type="SAM" id="Phobius"/>
    </source>
</evidence>
<dbReference type="AlphaFoldDB" id="A0A518BXI7"/>